<feature type="domain" description="RNase H type-1" evidence="6">
    <location>
        <begin position="93"/>
        <end position="228"/>
    </location>
</feature>
<keyword evidence="1 4" id="KW-0479">Metal-binding</keyword>
<reference evidence="7 8" key="1">
    <citation type="journal article" date="2023" name="Life. Sci Alliance">
        <title>Evolutionary insights into 3D genome organization and epigenetic landscape of Vigna mungo.</title>
        <authorList>
            <person name="Junaid A."/>
            <person name="Singh B."/>
            <person name="Bhatia S."/>
        </authorList>
    </citation>
    <scope>NUCLEOTIDE SEQUENCE [LARGE SCALE GENOMIC DNA]</scope>
    <source>
        <strain evidence="7">Urdbean</strain>
    </source>
</reference>
<evidence type="ECO:0000256" key="2">
    <source>
        <dbReference type="ARBA" id="ARBA00022771"/>
    </source>
</evidence>
<dbReference type="InterPro" id="IPR012337">
    <property type="entry name" value="RNaseH-like_sf"/>
</dbReference>
<feature type="domain" description="C3H1-type" evidence="5">
    <location>
        <begin position="43"/>
        <end position="70"/>
    </location>
</feature>
<evidence type="ECO:0000313" key="8">
    <source>
        <dbReference type="Proteomes" id="UP001374535"/>
    </source>
</evidence>
<dbReference type="InterPro" id="IPR044730">
    <property type="entry name" value="RNase_H-like_dom_plant"/>
</dbReference>
<dbReference type="PANTHER" id="PTHR47723">
    <property type="entry name" value="OS05G0353850 PROTEIN"/>
    <property type="match status" value="1"/>
</dbReference>
<evidence type="ECO:0000256" key="3">
    <source>
        <dbReference type="ARBA" id="ARBA00022833"/>
    </source>
</evidence>
<dbReference type="Gene3D" id="3.30.420.10">
    <property type="entry name" value="Ribonuclease H-like superfamily/Ribonuclease H"/>
    <property type="match status" value="1"/>
</dbReference>
<dbReference type="SUPFAM" id="SSF90229">
    <property type="entry name" value="CCCH zinc finger"/>
    <property type="match status" value="1"/>
</dbReference>
<accession>A0AAQ3RLV3</accession>
<dbReference type="SUPFAM" id="SSF53098">
    <property type="entry name" value="Ribonuclease H-like"/>
    <property type="match status" value="1"/>
</dbReference>
<dbReference type="GO" id="GO:0004523">
    <property type="term" value="F:RNA-DNA hybrid ribonuclease activity"/>
    <property type="evidence" value="ECO:0007669"/>
    <property type="project" value="InterPro"/>
</dbReference>
<dbReference type="PANTHER" id="PTHR47723:SF19">
    <property type="entry name" value="POLYNUCLEOTIDYL TRANSFERASE, RIBONUCLEASE H-LIKE SUPERFAMILY PROTEIN"/>
    <property type="match status" value="1"/>
</dbReference>
<dbReference type="PROSITE" id="PS50103">
    <property type="entry name" value="ZF_C3H1"/>
    <property type="match status" value="1"/>
</dbReference>
<proteinExistence type="predicted"/>
<dbReference type="InterPro" id="IPR053151">
    <property type="entry name" value="RNase_H-like"/>
</dbReference>
<evidence type="ECO:0000256" key="4">
    <source>
        <dbReference type="PROSITE-ProRule" id="PRU00723"/>
    </source>
</evidence>
<keyword evidence="3 4" id="KW-0862">Zinc</keyword>
<dbReference type="InterPro" id="IPR036397">
    <property type="entry name" value="RNaseH_sf"/>
</dbReference>
<dbReference type="InterPro" id="IPR000571">
    <property type="entry name" value="Znf_CCCH"/>
</dbReference>
<sequence>MMKHMGVYETRSSPVYWPIGGCNKYHQRVLYKETLPTTLAQIGLSSTTCKYWISGNCRYGDQCQNLHSKEICVSTQKEDNSRPKRLIWWTPPIEGFVKINCDGAFSVHGNKAGAGGVMRNSEGKFVFGFSSGLKNSSVLMAELKAIKIGMKAGILKGYKNLIVESDSKFAIEIITTTLAEEKNYYDDTSENVFSSIIQMTKTANKIYWNHVFREVNSVADSLAKHALSLCPDDGVKLFEDPPYFIESHLSLDRTGQIHCR</sequence>
<evidence type="ECO:0000256" key="1">
    <source>
        <dbReference type="ARBA" id="ARBA00022723"/>
    </source>
</evidence>
<dbReference type="AlphaFoldDB" id="A0AAQ3RLV3"/>
<feature type="zinc finger region" description="C3H1-type" evidence="4">
    <location>
        <begin position="43"/>
        <end position="70"/>
    </location>
</feature>
<dbReference type="PROSITE" id="PS50879">
    <property type="entry name" value="RNASE_H_1"/>
    <property type="match status" value="1"/>
</dbReference>
<dbReference type="GO" id="GO:0003676">
    <property type="term" value="F:nucleic acid binding"/>
    <property type="evidence" value="ECO:0007669"/>
    <property type="project" value="InterPro"/>
</dbReference>
<evidence type="ECO:0000259" key="6">
    <source>
        <dbReference type="PROSITE" id="PS50879"/>
    </source>
</evidence>
<evidence type="ECO:0000313" key="7">
    <source>
        <dbReference type="EMBL" id="WVZ00054.1"/>
    </source>
</evidence>
<gene>
    <name evidence="7" type="ORF">V8G54_026123</name>
</gene>
<dbReference type="Pfam" id="PF18345">
    <property type="entry name" value="zf_CCCH_4"/>
    <property type="match status" value="1"/>
</dbReference>
<dbReference type="InterPro" id="IPR036855">
    <property type="entry name" value="Znf_CCCH_sf"/>
</dbReference>
<dbReference type="InterPro" id="IPR002156">
    <property type="entry name" value="RNaseH_domain"/>
</dbReference>
<name>A0AAQ3RLV3_VIGMU</name>
<dbReference type="Gene3D" id="4.10.1000.10">
    <property type="entry name" value="Zinc finger, CCCH-type"/>
    <property type="match status" value="1"/>
</dbReference>
<dbReference type="CDD" id="cd06222">
    <property type="entry name" value="RNase_H_like"/>
    <property type="match status" value="1"/>
</dbReference>
<dbReference type="EMBL" id="CP144693">
    <property type="protein sequence ID" value="WVZ00054.1"/>
    <property type="molecule type" value="Genomic_DNA"/>
</dbReference>
<dbReference type="SMART" id="SM00356">
    <property type="entry name" value="ZnF_C3H1"/>
    <property type="match status" value="1"/>
</dbReference>
<evidence type="ECO:0000259" key="5">
    <source>
        <dbReference type="PROSITE" id="PS50103"/>
    </source>
</evidence>
<protein>
    <submittedName>
        <fullName evidence="7">Uncharacterized protein</fullName>
    </submittedName>
</protein>
<dbReference type="Pfam" id="PF13456">
    <property type="entry name" value="RVT_3"/>
    <property type="match status" value="1"/>
</dbReference>
<keyword evidence="8" id="KW-1185">Reference proteome</keyword>
<organism evidence="7 8">
    <name type="scientific">Vigna mungo</name>
    <name type="common">Black gram</name>
    <name type="synonym">Phaseolus mungo</name>
    <dbReference type="NCBI Taxonomy" id="3915"/>
    <lineage>
        <taxon>Eukaryota</taxon>
        <taxon>Viridiplantae</taxon>
        <taxon>Streptophyta</taxon>
        <taxon>Embryophyta</taxon>
        <taxon>Tracheophyta</taxon>
        <taxon>Spermatophyta</taxon>
        <taxon>Magnoliopsida</taxon>
        <taxon>eudicotyledons</taxon>
        <taxon>Gunneridae</taxon>
        <taxon>Pentapetalae</taxon>
        <taxon>rosids</taxon>
        <taxon>fabids</taxon>
        <taxon>Fabales</taxon>
        <taxon>Fabaceae</taxon>
        <taxon>Papilionoideae</taxon>
        <taxon>50 kb inversion clade</taxon>
        <taxon>NPAAA clade</taxon>
        <taxon>indigoferoid/millettioid clade</taxon>
        <taxon>Phaseoleae</taxon>
        <taxon>Vigna</taxon>
    </lineage>
</organism>
<dbReference type="Proteomes" id="UP001374535">
    <property type="component" value="Chromosome 8"/>
</dbReference>
<dbReference type="GO" id="GO:0008270">
    <property type="term" value="F:zinc ion binding"/>
    <property type="evidence" value="ECO:0007669"/>
    <property type="project" value="UniProtKB-KW"/>
</dbReference>
<keyword evidence="2 4" id="KW-0863">Zinc-finger</keyword>